<evidence type="ECO:0000256" key="3">
    <source>
        <dbReference type="ARBA" id="ARBA00023163"/>
    </source>
</evidence>
<dbReference type="InterPro" id="IPR009057">
    <property type="entry name" value="Homeodomain-like_sf"/>
</dbReference>
<name>A0ABT0S5W7_9SPHN</name>
<dbReference type="PROSITE" id="PS50977">
    <property type="entry name" value="HTH_TETR_2"/>
    <property type="match status" value="1"/>
</dbReference>
<evidence type="ECO:0000256" key="4">
    <source>
        <dbReference type="PROSITE-ProRule" id="PRU00335"/>
    </source>
</evidence>
<dbReference type="Gene3D" id="1.10.357.10">
    <property type="entry name" value="Tetracycline Repressor, domain 2"/>
    <property type="match status" value="1"/>
</dbReference>
<feature type="region of interest" description="Disordered" evidence="5">
    <location>
        <begin position="1"/>
        <end position="20"/>
    </location>
</feature>
<dbReference type="SUPFAM" id="SSF48498">
    <property type="entry name" value="Tetracyclin repressor-like, C-terminal domain"/>
    <property type="match status" value="1"/>
</dbReference>
<dbReference type="SUPFAM" id="SSF46689">
    <property type="entry name" value="Homeodomain-like"/>
    <property type="match status" value="1"/>
</dbReference>
<comment type="caution">
    <text evidence="7">The sequence shown here is derived from an EMBL/GenBank/DDBJ whole genome shotgun (WGS) entry which is preliminary data.</text>
</comment>
<dbReference type="InterPro" id="IPR001647">
    <property type="entry name" value="HTH_TetR"/>
</dbReference>
<gene>
    <name evidence="7" type="ORF">LZ518_01310</name>
</gene>
<dbReference type="EMBL" id="JAMGBB010000001">
    <property type="protein sequence ID" value="MCL6739779.1"/>
    <property type="molecule type" value="Genomic_DNA"/>
</dbReference>
<feature type="DNA-binding region" description="H-T-H motif" evidence="4">
    <location>
        <begin position="44"/>
        <end position="63"/>
    </location>
</feature>
<evidence type="ECO:0000259" key="6">
    <source>
        <dbReference type="PROSITE" id="PS50977"/>
    </source>
</evidence>
<dbReference type="PANTHER" id="PTHR30055:SF148">
    <property type="entry name" value="TETR-FAMILY TRANSCRIPTIONAL REGULATOR"/>
    <property type="match status" value="1"/>
</dbReference>
<feature type="domain" description="HTH tetR-type" evidence="6">
    <location>
        <begin position="21"/>
        <end position="81"/>
    </location>
</feature>
<dbReference type="InterPro" id="IPR036271">
    <property type="entry name" value="Tet_transcr_reg_TetR-rel_C_sf"/>
</dbReference>
<sequence length="201" mass="22250">MNQASTLDDAVRQRRPGGRTADVTRRINEALIELLAEGGLEACTFQNVAARAGVERSTLYRRNPDRWPTIVDALIDLADRQTPAVDTGSFRADLTETLLNLVTVLNSPVGPSLMEVAGALQSGVAPGQSQRFWTNRQKQLAPMFEAAIERGELPADVNLDEVFAMAAGPMYFRRYVSSQPLNDEWVNKVVDQICDRYCLKP</sequence>
<protein>
    <submittedName>
        <fullName evidence="7">TetR/AcrR family transcriptional regulator</fullName>
    </submittedName>
</protein>
<accession>A0ABT0S5W7</accession>
<dbReference type="Pfam" id="PF16859">
    <property type="entry name" value="TetR_C_11"/>
    <property type="match status" value="1"/>
</dbReference>
<evidence type="ECO:0000256" key="5">
    <source>
        <dbReference type="SAM" id="MobiDB-lite"/>
    </source>
</evidence>
<evidence type="ECO:0000313" key="8">
    <source>
        <dbReference type="Proteomes" id="UP001165383"/>
    </source>
</evidence>
<evidence type="ECO:0000313" key="7">
    <source>
        <dbReference type="EMBL" id="MCL6739779.1"/>
    </source>
</evidence>
<keyword evidence="1" id="KW-0805">Transcription regulation</keyword>
<dbReference type="InterPro" id="IPR011075">
    <property type="entry name" value="TetR_C"/>
</dbReference>
<evidence type="ECO:0000256" key="1">
    <source>
        <dbReference type="ARBA" id="ARBA00023015"/>
    </source>
</evidence>
<dbReference type="Pfam" id="PF00440">
    <property type="entry name" value="TetR_N"/>
    <property type="match status" value="1"/>
</dbReference>
<dbReference type="RefSeq" id="WP_249914253.1">
    <property type="nucleotide sequence ID" value="NZ_JAMGBB010000001.1"/>
</dbReference>
<dbReference type="PANTHER" id="PTHR30055">
    <property type="entry name" value="HTH-TYPE TRANSCRIPTIONAL REGULATOR RUTR"/>
    <property type="match status" value="1"/>
</dbReference>
<proteinExistence type="predicted"/>
<organism evidence="7 8">
    <name type="scientific">Sphingomonas brevis</name>
    <dbReference type="NCBI Taxonomy" id="2908206"/>
    <lineage>
        <taxon>Bacteria</taxon>
        <taxon>Pseudomonadati</taxon>
        <taxon>Pseudomonadota</taxon>
        <taxon>Alphaproteobacteria</taxon>
        <taxon>Sphingomonadales</taxon>
        <taxon>Sphingomonadaceae</taxon>
        <taxon>Sphingomonas</taxon>
    </lineage>
</organism>
<evidence type="ECO:0000256" key="2">
    <source>
        <dbReference type="ARBA" id="ARBA00023125"/>
    </source>
</evidence>
<keyword evidence="2 4" id="KW-0238">DNA-binding</keyword>
<dbReference type="Proteomes" id="UP001165383">
    <property type="component" value="Unassembled WGS sequence"/>
</dbReference>
<dbReference type="Gene3D" id="1.10.10.60">
    <property type="entry name" value="Homeodomain-like"/>
    <property type="match status" value="1"/>
</dbReference>
<keyword evidence="8" id="KW-1185">Reference proteome</keyword>
<keyword evidence="3" id="KW-0804">Transcription</keyword>
<dbReference type="InterPro" id="IPR050109">
    <property type="entry name" value="HTH-type_TetR-like_transc_reg"/>
</dbReference>
<reference evidence="7" key="1">
    <citation type="submission" date="2022-05" db="EMBL/GenBank/DDBJ databases">
        <authorList>
            <person name="Jo J.-H."/>
            <person name="Im W.-T."/>
        </authorList>
    </citation>
    <scope>NUCLEOTIDE SEQUENCE</scope>
    <source>
        <strain evidence="7">RB56-2</strain>
    </source>
</reference>